<dbReference type="PROSITE" id="PS00523">
    <property type="entry name" value="SULFATASE_1"/>
    <property type="match status" value="1"/>
</dbReference>
<evidence type="ECO:0000256" key="1">
    <source>
        <dbReference type="ARBA" id="ARBA00001913"/>
    </source>
</evidence>
<dbReference type="InterPro" id="IPR000917">
    <property type="entry name" value="Sulfatase_N"/>
</dbReference>
<keyword evidence="3" id="KW-0479">Metal-binding</keyword>
<proteinExistence type="inferred from homology"/>
<feature type="domain" description="Sulfatase N-terminal" evidence="8">
    <location>
        <begin position="33"/>
        <end position="369"/>
    </location>
</feature>
<dbReference type="KEGG" id="pnd:Pla175_06060"/>
<dbReference type="CDD" id="cd16144">
    <property type="entry name" value="ARS_like"/>
    <property type="match status" value="1"/>
</dbReference>
<organism evidence="9 10">
    <name type="scientific">Pirellulimonas nuda</name>
    <dbReference type="NCBI Taxonomy" id="2528009"/>
    <lineage>
        <taxon>Bacteria</taxon>
        <taxon>Pseudomonadati</taxon>
        <taxon>Planctomycetota</taxon>
        <taxon>Planctomycetia</taxon>
        <taxon>Pirellulales</taxon>
        <taxon>Lacipirellulaceae</taxon>
        <taxon>Pirellulimonas</taxon>
    </lineage>
</organism>
<dbReference type="Pfam" id="PF00884">
    <property type="entry name" value="Sulfatase"/>
    <property type="match status" value="1"/>
</dbReference>
<dbReference type="Gene3D" id="3.30.1120.10">
    <property type="match status" value="1"/>
</dbReference>
<feature type="compositionally biased region" description="Basic and acidic residues" evidence="7">
    <location>
        <begin position="491"/>
        <end position="508"/>
    </location>
</feature>
<reference evidence="9 10" key="1">
    <citation type="submission" date="2019-02" db="EMBL/GenBank/DDBJ databases">
        <title>Deep-cultivation of Planctomycetes and their phenomic and genomic characterization uncovers novel biology.</title>
        <authorList>
            <person name="Wiegand S."/>
            <person name="Jogler M."/>
            <person name="Boedeker C."/>
            <person name="Pinto D."/>
            <person name="Vollmers J."/>
            <person name="Rivas-Marin E."/>
            <person name="Kohn T."/>
            <person name="Peeters S.H."/>
            <person name="Heuer A."/>
            <person name="Rast P."/>
            <person name="Oberbeckmann S."/>
            <person name="Bunk B."/>
            <person name="Jeske O."/>
            <person name="Meyerdierks A."/>
            <person name="Storesund J.E."/>
            <person name="Kallscheuer N."/>
            <person name="Luecker S."/>
            <person name="Lage O.M."/>
            <person name="Pohl T."/>
            <person name="Merkel B.J."/>
            <person name="Hornburger P."/>
            <person name="Mueller R.-W."/>
            <person name="Bruemmer F."/>
            <person name="Labrenz M."/>
            <person name="Spormann A.M."/>
            <person name="Op den Camp H."/>
            <person name="Overmann J."/>
            <person name="Amann R."/>
            <person name="Jetten M.S.M."/>
            <person name="Mascher T."/>
            <person name="Medema M.H."/>
            <person name="Devos D.P."/>
            <person name="Kaster A.-K."/>
            <person name="Ovreas L."/>
            <person name="Rohde M."/>
            <person name="Galperin M.Y."/>
            <person name="Jogler C."/>
        </authorList>
    </citation>
    <scope>NUCLEOTIDE SEQUENCE [LARGE SCALE GENOMIC DNA]</scope>
    <source>
        <strain evidence="9 10">Pla175</strain>
    </source>
</reference>
<accession>A0A518D6Y2</accession>
<keyword evidence="4" id="KW-0732">Signal</keyword>
<dbReference type="SUPFAM" id="SSF53649">
    <property type="entry name" value="Alkaline phosphatase-like"/>
    <property type="match status" value="1"/>
</dbReference>
<evidence type="ECO:0000313" key="10">
    <source>
        <dbReference type="Proteomes" id="UP000317429"/>
    </source>
</evidence>
<gene>
    <name evidence="9" type="primary">atsA_9</name>
    <name evidence="9" type="ORF">Pla175_06060</name>
</gene>
<dbReference type="OrthoDB" id="9783154at2"/>
<dbReference type="Proteomes" id="UP000317429">
    <property type="component" value="Chromosome"/>
</dbReference>
<evidence type="ECO:0000256" key="3">
    <source>
        <dbReference type="ARBA" id="ARBA00022723"/>
    </source>
</evidence>
<dbReference type="PANTHER" id="PTHR42693">
    <property type="entry name" value="ARYLSULFATASE FAMILY MEMBER"/>
    <property type="match status" value="1"/>
</dbReference>
<dbReference type="InterPro" id="IPR050738">
    <property type="entry name" value="Sulfatase"/>
</dbReference>
<evidence type="ECO:0000313" key="9">
    <source>
        <dbReference type="EMBL" id="QDU87248.1"/>
    </source>
</evidence>
<evidence type="ECO:0000256" key="5">
    <source>
        <dbReference type="ARBA" id="ARBA00022801"/>
    </source>
</evidence>
<evidence type="ECO:0000256" key="4">
    <source>
        <dbReference type="ARBA" id="ARBA00022729"/>
    </source>
</evidence>
<dbReference type="EMBL" id="CP036291">
    <property type="protein sequence ID" value="QDU87248.1"/>
    <property type="molecule type" value="Genomic_DNA"/>
</dbReference>
<dbReference type="InterPro" id="IPR017850">
    <property type="entry name" value="Alkaline_phosphatase_core_sf"/>
</dbReference>
<evidence type="ECO:0000256" key="6">
    <source>
        <dbReference type="ARBA" id="ARBA00022837"/>
    </source>
</evidence>
<sequence length="508" mass="54973">MLSSALAIGRIGVLWVAPLVLFGGASLAAARAPNVVLILADDLGWADTTLYGHTRLYRTPNIQRLAARGVTFTRAYSASPLCSPTRSAVLTGLSPARTGITAPNCHLPQVVLQASPTRTAAPNQKATIPSAVTRLKTQYRTLADALGEAGYATGHFGKWHLGPKPYSPLEQGFAVDIPHWPGPGPAGSYVAPWKFKDFDADPGVPDQHIEDRMAQEAVDWIEQHAQEPFFLNYWMFSVHAPFDAKSALIDAYRDRIDPNDPQHCPTYAAMVQSMDDAVGTLLDALDRLGIADNTVVVFASDNGGNMYNVVEGAPPTSNAPLRGGKATMYEGGTRVPCVVDWPGVTPAGARTDALCQSEDFYPTLLAGLGLDPAPGQKFDGVSLMPVLRDPTQPDEATGRNAVFQYFPHNPPVPDWLPPSVSVHRGDWKLIRIFHGGEEGGHRYLLFNLKEDLGERDNLAAEKPELVAELDGLIKTFLTDTAAATPTPNPKFDPKKYRPELEGRGKTRS</sequence>
<dbReference type="AlphaFoldDB" id="A0A518D6Y2"/>
<dbReference type="EC" id="3.1.6.1" evidence="9"/>
<dbReference type="GO" id="GO:0046872">
    <property type="term" value="F:metal ion binding"/>
    <property type="evidence" value="ECO:0007669"/>
    <property type="project" value="UniProtKB-KW"/>
</dbReference>
<dbReference type="InterPro" id="IPR024607">
    <property type="entry name" value="Sulfatase_CS"/>
</dbReference>
<evidence type="ECO:0000256" key="2">
    <source>
        <dbReference type="ARBA" id="ARBA00008779"/>
    </source>
</evidence>
<evidence type="ECO:0000256" key="7">
    <source>
        <dbReference type="SAM" id="MobiDB-lite"/>
    </source>
</evidence>
<keyword evidence="10" id="KW-1185">Reference proteome</keyword>
<keyword evidence="6" id="KW-0106">Calcium</keyword>
<evidence type="ECO:0000259" key="8">
    <source>
        <dbReference type="Pfam" id="PF00884"/>
    </source>
</evidence>
<dbReference type="RefSeq" id="WP_145281211.1">
    <property type="nucleotide sequence ID" value="NZ_CP036291.1"/>
</dbReference>
<name>A0A518D6Y2_9BACT</name>
<comment type="cofactor">
    <cofactor evidence="1">
        <name>Ca(2+)</name>
        <dbReference type="ChEBI" id="CHEBI:29108"/>
    </cofactor>
</comment>
<keyword evidence="5 9" id="KW-0378">Hydrolase</keyword>
<feature type="region of interest" description="Disordered" evidence="7">
    <location>
        <begin position="479"/>
        <end position="508"/>
    </location>
</feature>
<protein>
    <submittedName>
        <fullName evidence="9">Arylsulfatase</fullName>
        <ecNumber evidence="9">3.1.6.1</ecNumber>
    </submittedName>
</protein>
<dbReference type="GO" id="GO:0004065">
    <property type="term" value="F:arylsulfatase activity"/>
    <property type="evidence" value="ECO:0007669"/>
    <property type="project" value="UniProtKB-EC"/>
</dbReference>
<comment type="similarity">
    <text evidence="2">Belongs to the sulfatase family.</text>
</comment>
<dbReference type="Gene3D" id="3.40.720.10">
    <property type="entry name" value="Alkaline Phosphatase, subunit A"/>
    <property type="match status" value="1"/>
</dbReference>
<dbReference type="PANTHER" id="PTHR42693:SF42">
    <property type="entry name" value="ARYLSULFATASE G"/>
    <property type="match status" value="1"/>
</dbReference>